<dbReference type="EMBL" id="JACCJB010000017">
    <property type="protein sequence ID" value="KAF6220095.1"/>
    <property type="molecule type" value="Genomic_DNA"/>
</dbReference>
<reference evidence="2 3" key="1">
    <citation type="journal article" date="2020" name="Genomics">
        <title>Complete, high-quality genomes from long-read metagenomic sequencing of two wolf lichen thalli reveals enigmatic genome architecture.</title>
        <authorList>
            <person name="McKenzie S.K."/>
            <person name="Walston R.F."/>
            <person name="Allen J.L."/>
        </authorList>
    </citation>
    <scope>NUCLEOTIDE SEQUENCE [LARGE SCALE GENOMIC DNA]</scope>
    <source>
        <strain evidence="2">WasteWater1</strain>
    </source>
</reference>
<evidence type="ECO:0000313" key="3">
    <source>
        <dbReference type="Proteomes" id="UP000593566"/>
    </source>
</evidence>
<accession>A0A8H6CAN5</accession>
<name>A0A8H6CAN5_9LECA</name>
<dbReference type="AlphaFoldDB" id="A0A8H6CAN5"/>
<keyword evidence="3" id="KW-1185">Reference proteome</keyword>
<dbReference type="Proteomes" id="UP000593566">
    <property type="component" value="Unassembled WGS sequence"/>
</dbReference>
<evidence type="ECO:0000256" key="1">
    <source>
        <dbReference type="SAM" id="MobiDB-lite"/>
    </source>
</evidence>
<gene>
    <name evidence="2" type="ORF">HO133_003226</name>
</gene>
<comment type="caution">
    <text evidence="2">The sequence shown here is derived from an EMBL/GenBank/DDBJ whole genome shotgun (WGS) entry which is preliminary data.</text>
</comment>
<dbReference type="RefSeq" id="XP_037149530.1">
    <property type="nucleotide sequence ID" value="XM_037294149.1"/>
</dbReference>
<proteinExistence type="predicted"/>
<feature type="region of interest" description="Disordered" evidence="1">
    <location>
        <begin position="267"/>
        <end position="293"/>
    </location>
</feature>
<protein>
    <submittedName>
        <fullName evidence="2">Uncharacterized protein</fullName>
    </submittedName>
</protein>
<sequence>MAFEHTAACTVAFPPEIWRIVLRSFGTQPQDLVELWTGCRGVSRHFKHEVEELCIADYLTRTRLQFEMTTTQRFNGNSRIQFHDHHVHTEYNRISVDRAGAIFQAKDDDTAKLLKQMHNGADFPGPSHLVDFSRPFDGVALPGVFFHANGDVEVGWRELFAAILAELKYYYRTGWILLKLPSCTLSARESRHLLLLERSREAEMFESNMSKATQAEAPRAHPTFEKEILCTTQALMDTKDSGADHHAINRMDSYPVAQQILSTYHLPQQPPRPQSHRTNNHSLHAHFQQPLFI</sequence>
<organism evidence="2 3">
    <name type="scientific">Letharia lupina</name>
    <dbReference type="NCBI Taxonomy" id="560253"/>
    <lineage>
        <taxon>Eukaryota</taxon>
        <taxon>Fungi</taxon>
        <taxon>Dikarya</taxon>
        <taxon>Ascomycota</taxon>
        <taxon>Pezizomycotina</taxon>
        <taxon>Lecanoromycetes</taxon>
        <taxon>OSLEUM clade</taxon>
        <taxon>Lecanoromycetidae</taxon>
        <taxon>Lecanorales</taxon>
        <taxon>Lecanorineae</taxon>
        <taxon>Parmeliaceae</taxon>
        <taxon>Letharia</taxon>
    </lineage>
</organism>
<dbReference type="GeneID" id="59331637"/>
<evidence type="ECO:0000313" key="2">
    <source>
        <dbReference type="EMBL" id="KAF6220095.1"/>
    </source>
</evidence>